<dbReference type="Gene3D" id="3.30.300.30">
    <property type="match status" value="1"/>
</dbReference>
<dbReference type="Pfam" id="PF13193">
    <property type="entry name" value="AMP-binding_C"/>
    <property type="match status" value="1"/>
</dbReference>
<dbReference type="Proteomes" id="UP000268093">
    <property type="component" value="Unassembled WGS sequence"/>
</dbReference>
<evidence type="ECO:0000256" key="2">
    <source>
        <dbReference type="ARBA" id="ARBA00022598"/>
    </source>
</evidence>
<keyword evidence="6" id="KW-1185">Reference proteome</keyword>
<dbReference type="EMBL" id="RBNI01000034">
    <property type="protein sequence ID" value="RUP52394.1"/>
    <property type="molecule type" value="Genomic_DNA"/>
</dbReference>
<dbReference type="PANTHER" id="PTHR24096">
    <property type="entry name" value="LONG-CHAIN-FATTY-ACID--COA LIGASE"/>
    <property type="match status" value="1"/>
</dbReference>
<comment type="similarity">
    <text evidence="1">Belongs to the ATP-dependent AMP-binding enzyme family.</text>
</comment>
<sequence length="569" mass="62609">MIFKSLFPDIVLPKTGIVQYIFSNPYGASESKPILIDGLTNETITLGELRSLVNRFAACLQDQFGFKRGEVVAVYSCNQIDYSVPLFGTLAAGGIVSPVNPAYNEKELVFQLKEAHATVLITHPSGIDVAIKAAKAVGIPKERVLLFGGKAVDGLKPYKSILGKREAKPVEYSFEEAKTTTAFLCFSSGTTGQSKGVETTHLNMTSNIAQQDLFEKAVNRGNETYLGVLPFYHIYGLNVLIHLHLYLYRPIFILHYLWSHRSILSLSSFILTTFQGCPLVVMQKFNFVDFCDVLQRHKVTIAHIVPPIAILLTKSPVVKNYDLSSIKLFWSGAAPLSAELSQDLTTRLGSRIKQGYGMTESSPVSHIVPTENIIEGSVGLLMPSMEAKIVDKDGKELGYGQAGELWLRGPNVMKGYLNNPKATRETLDAEGFLHTGDVAYVDRNGFFYIVDRLKELIKYKGFQIPPAELEALLLTSPLVVDAAVIGVNDPSQATELPRAYIVLAQGVPATPETAKSIEKFVEERVGQHKKLRGGVKFLAVIPKSSSGKILRRYLRVEAEAETKNGKAKL</sequence>
<evidence type="ECO:0000313" key="5">
    <source>
        <dbReference type="EMBL" id="RUP52394.1"/>
    </source>
</evidence>
<organism evidence="5 6">
    <name type="scientific">Jimgerdemannia flammicorona</name>
    <dbReference type="NCBI Taxonomy" id="994334"/>
    <lineage>
        <taxon>Eukaryota</taxon>
        <taxon>Fungi</taxon>
        <taxon>Fungi incertae sedis</taxon>
        <taxon>Mucoromycota</taxon>
        <taxon>Mucoromycotina</taxon>
        <taxon>Endogonomycetes</taxon>
        <taxon>Endogonales</taxon>
        <taxon>Endogonaceae</taxon>
        <taxon>Jimgerdemannia</taxon>
    </lineage>
</organism>
<feature type="domain" description="AMP-binding enzyme C-terminal" evidence="4">
    <location>
        <begin position="468"/>
        <end position="548"/>
    </location>
</feature>
<protein>
    <recommendedName>
        <fullName evidence="7">Acetyl-CoA synthetase-like protein</fullName>
    </recommendedName>
</protein>
<dbReference type="OrthoDB" id="1898221at2759"/>
<dbReference type="PROSITE" id="PS00455">
    <property type="entry name" value="AMP_BINDING"/>
    <property type="match status" value="1"/>
</dbReference>
<comment type="caution">
    <text evidence="5">The sequence shown here is derived from an EMBL/GenBank/DDBJ whole genome shotgun (WGS) entry which is preliminary data.</text>
</comment>
<dbReference type="InterPro" id="IPR025110">
    <property type="entry name" value="AMP-bd_C"/>
</dbReference>
<dbReference type="CDD" id="cd05911">
    <property type="entry name" value="Firefly_Luc_like"/>
    <property type="match status" value="1"/>
</dbReference>
<reference evidence="5 6" key="1">
    <citation type="journal article" date="2018" name="New Phytol.">
        <title>Phylogenomics of Endogonaceae and evolution of mycorrhizas within Mucoromycota.</title>
        <authorList>
            <person name="Chang Y."/>
            <person name="Desiro A."/>
            <person name="Na H."/>
            <person name="Sandor L."/>
            <person name="Lipzen A."/>
            <person name="Clum A."/>
            <person name="Barry K."/>
            <person name="Grigoriev I.V."/>
            <person name="Martin F.M."/>
            <person name="Stajich J.E."/>
            <person name="Smith M.E."/>
            <person name="Bonito G."/>
            <person name="Spatafora J.W."/>
        </authorList>
    </citation>
    <scope>NUCLEOTIDE SEQUENCE [LARGE SCALE GENOMIC DNA]</scope>
    <source>
        <strain evidence="5 6">GMNB39</strain>
    </source>
</reference>
<feature type="domain" description="AMP-dependent synthetase/ligase" evidence="3">
    <location>
        <begin position="264"/>
        <end position="417"/>
    </location>
</feature>
<dbReference type="Gene3D" id="2.30.38.10">
    <property type="entry name" value="Luciferase, Domain 3"/>
    <property type="match status" value="1"/>
</dbReference>
<evidence type="ECO:0000256" key="1">
    <source>
        <dbReference type="ARBA" id="ARBA00006432"/>
    </source>
</evidence>
<keyword evidence="2" id="KW-0436">Ligase</keyword>
<evidence type="ECO:0008006" key="7">
    <source>
        <dbReference type="Google" id="ProtNLM"/>
    </source>
</evidence>
<proteinExistence type="inferred from homology"/>
<dbReference type="InterPro" id="IPR020845">
    <property type="entry name" value="AMP-binding_CS"/>
</dbReference>
<dbReference type="InterPro" id="IPR000873">
    <property type="entry name" value="AMP-dep_synth/lig_dom"/>
</dbReference>
<gene>
    <name evidence="5" type="ORF">BC936DRAFT_144630</name>
</gene>
<dbReference type="PANTHER" id="PTHR24096:SF149">
    <property type="entry name" value="AMP-BINDING DOMAIN-CONTAINING PROTEIN-RELATED"/>
    <property type="match status" value="1"/>
</dbReference>
<evidence type="ECO:0000259" key="4">
    <source>
        <dbReference type="Pfam" id="PF13193"/>
    </source>
</evidence>
<dbReference type="SUPFAM" id="SSF56801">
    <property type="entry name" value="Acetyl-CoA synthetase-like"/>
    <property type="match status" value="1"/>
</dbReference>
<name>A0A433DNE1_9FUNG</name>
<evidence type="ECO:0000313" key="6">
    <source>
        <dbReference type="Proteomes" id="UP000268093"/>
    </source>
</evidence>
<dbReference type="InterPro" id="IPR045851">
    <property type="entry name" value="AMP-bd_C_sf"/>
</dbReference>
<evidence type="ECO:0000259" key="3">
    <source>
        <dbReference type="Pfam" id="PF00501"/>
    </source>
</evidence>
<dbReference type="GO" id="GO:0016405">
    <property type="term" value="F:CoA-ligase activity"/>
    <property type="evidence" value="ECO:0007669"/>
    <property type="project" value="TreeGrafter"/>
</dbReference>
<feature type="domain" description="AMP-dependent synthetase/ligase" evidence="3">
    <location>
        <begin position="31"/>
        <end position="242"/>
    </location>
</feature>
<accession>A0A433DNE1</accession>
<dbReference type="AlphaFoldDB" id="A0A433DNE1"/>
<dbReference type="Gene3D" id="3.40.50.980">
    <property type="match status" value="3"/>
</dbReference>
<dbReference type="Pfam" id="PF00501">
    <property type="entry name" value="AMP-binding"/>
    <property type="match status" value="2"/>
</dbReference>